<comment type="caution">
    <text evidence="1">The sequence shown here is derived from an EMBL/GenBank/DDBJ whole genome shotgun (WGS) entry which is preliminary data.</text>
</comment>
<reference evidence="1 2" key="1">
    <citation type="journal article" date="2021" name="Elife">
        <title>Chloroplast acquisition without the gene transfer in kleptoplastic sea slugs, Plakobranchus ocellatus.</title>
        <authorList>
            <person name="Maeda T."/>
            <person name="Takahashi S."/>
            <person name="Yoshida T."/>
            <person name="Shimamura S."/>
            <person name="Takaki Y."/>
            <person name="Nagai Y."/>
            <person name="Toyoda A."/>
            <person name="Suzuki Y."/>
            <person name="Arimoto A."/>
            <person name="Ishii H."/>
            <person name="Satoh N."/>
            <person name="Nishiyama T."/>
            <person name="Hasebe M."/>
            <person name="Maruyama T."/>
            <person name="Minagawa J."/>
            <person name="Obokata J."/>
            <person name="Shigenobu S."/>
        </authorList>
    </citation>
    <scope>NUCLEOTIDE SEQUENCE [LARGE SCALE GENOMIC DNA]</scope>
</reference>
<sequence>MPMEWHVIPRLCSGAADSWIAGPDGQGNSAYLKIDLCARDPRWCHCHDFHNGRRLDANYHDLDGHYGLSLSVFHRGHLGFWALDAEECKCGTVCLTRMSFGVLPVY</sequence>
<evidence type="ECO:0000313" key="1">
    <source>
        <dbReference type="EMBL" id="GFR63476.1"/>
    </source>
</evidence>
<dbReference type="EMBL" id="BMAT01000295">
    <property type="protein sequence ID" value="GFR63476.1"/>
    <property type="molecule type" value="Genomic_DNA"/>
</dbReference>
<gene>
    <name evidence="1" type="ORF">ElyMa_000157000</name>
</gene>
<dbReference type="Proteomes" id="UP000762676">
    <property type="component" value="Unassembled WGS sequence"/>
</dbReference>
<evidence type="ECO:0000313" key="2">
    <source>
        <dbReference type="Proteomes" id="UP000762676"/>
    </source>
</evidence>
<dbReference type="AlphaFoldDB" id="A0AAV4ESJ1"/>
<keyword evidence="2" id="KW-1185">Reference proteome</keyword>
<proteinExistence type="predicted"/>
<name>A0AAV4ESJ1_9GAST</name>
<organism evidence="1 2">
    <name type="scientific">Elysia marginata</name>
    <dbReference type="NCBI Taxonomy" id="1093978"/>
    <lineage>
        <taxon>Eukaryota</taxon>
        <taxon>Metazoa</taxon>
        <taxon>Spiralia</taxon>
        <taxon>Lophotrochozoa</taxon>
        <taxon>Mollusca</taxon>
        <taxon>Gastropoda</taxon>
        <taxon>Heterobranchia</taxon>
        <taxon>Euthyneura</taxon>
        <taxon>Panpulmonata</taxon>
        <taxon>Sacoglossa</taxon>
        <taxon>Placobranchoidea</taxon>
        <taxon>Plakobranchidae</taxon>
        <taxon>Elysia</taxon>
    </lineage>
</organism>
<accession>A0AAV4ESJ1</accession>
<protein>
    <submittedName>
        <fullName evidence="1">Uncharacterized protein</fullName>
    </submittedName>
</protein>